<dbReference type="Proteomes" id="UP001500840">
    <property type="component" value="Unassembled WGS sequence"/>
</dbReference>
<dbReference type="InterPro" id="IPR002104">
    <property type="entry name" value="Integrase_catalytic"/>
</dbReference>
<dbReference type="PROSITE" id="PS51900">
    <property type="entry name" value="CB"/>
    <property type="match status" value="1"/>
</dbReference>
<gene>
    <name evidence="8" type="ORF">GCM10023156_53580</name>
</gene>
<feature type="domain" description="Tyr recombinase" evidence="6">
    <location>
        <begin position="112"/>
        <end position="293"/>
    </location>
</feature>
<keyword evidence="2" id="KW-0229">DNA integration</keyword>
<evidence type="ECO:0000256" key="1">
    <source>
        <dbReference type="ARBA" id="ARBA00008857"/>
    </source>
</evidence>
<dbReference type="Pfam" id="PF00589">
    <property type="entry name" value="Phage_integrase"/>
    <property type="match status" value="1"/>
</dbReference>
<dbReference type="SUPFAM" id="SSF56349">
    <property type="entry name" value="DNA breaking-rejoining enzymes"/>
    <property type="match status" value="1"/>
</dbReference>
<reference evidence="9" key="1">
    <citation type="journal article" date="2019" name="Int. J. Syst. Evol. Microbiol.">
        <title>The Global Catalogue of Microorganisms (GCM) 10K type strain sequencing project: providing services to taxonomists for standard genome sequencing and annotation.</title>
        <authorList>
            <consortium name="The Broad Institute Genomics Platform"/>
            <consortium name="The Broad Institute Genome Sequencing Center for Infectious Disease"/>
            <person name="Wu L."/>
            <person name="Ma J."/>
        </authorList>
    </citation>
    <scope>NUCLEOTIDE SEQUENCE [LARGE SCALE GENOMIC DNA]</scope>
    <source>
        <strain evidence="9">JCM 17759</strain>
    </source>
</reference>
<dbReference type="InterPro" id="IPR050090">
    <property type="entry name" value="Tyrosine_recombinase_XerCD"/>
</dbReference>
<evidence type="ECO:0000313" key="8">
    <source>
        <dbReference type="EMBL" id="GAA4465635.1"/>
    </source>
</evidence>
<comment type="caution">
    <text evidence="8">The sequence shown here is derived from an EMBL/GenBank/DDBJ whole genome shotgun (WGS) entry which is preliminary data.</text>
</comment>
<name>A0ABP8NDZ9_9BACT</name>
<proteinExistence type="inferred from homology"/>
<accession>A0ABP8NDZ9</accession>
<dbReference type="RefSeq" id="WP_345326871.1">
    <property type="nucleotide sequence ID" value="NZ_BAABGA010000076.1"/>
</dbReference>
<organism evidence="8 9">
    <name type="scientific">Novipirellula rosea</name>
    <dbReference type="NCBI Taxonomy" id="1031540"/>
    <lineage>
        <taxon>Bacteria</taxon>
        <taxon>Pseudomonadati</taxon>
        <taxon>Planctomycetota</taxon>
        <taxon>Planctomycetia</taxon>
        <taxon>Pirellulales</taxon>
        <taxon>Pirellulaceae</taxon>
        <taxon>Novipirellula</taxon>
    </lineage>
</organism>
<keyword evidence="4" id="KW-0233">DNA recombination</keyword>
<dbReference type="InterPro" id="IPR004107">
    <property type="entry name" value="Integrase_SAM-like_N"/>
</dbReference>
<evidence type="ECO:0000259" key="6">
    <source>
        <dbReference type="PROSITE" id="PS51898"/>
    </source>
</evidence>
<dbReference type="InterPro" id="IPR013762">
    <property type="entry name" value="Integrase-like_cat_sf"/>
</dbReference>
<dbReference type="PANTHER" id="PTHR30349:SF64">
    <property type="entry name" value="PROPHAGE INTEGRASE INTD-RELATED"/>
    <property type="match status" value="1"/>
</dbReference>
<dbReference type="EMBL" id="BAABGA010000076">
    <property type="protein sequence ID" value="GAA4465635.1"/>
    <property type="molecule type" value="Genomic_DNA"/>
</dbReference>
<keyword evidence="3 5" id="KW-0238">DNA-binding</keyword>
<keyword evidence="9" id="KW-1185">Reference proteome</keyword>
<comment type="similarity">
    <text evidence="1">Belongs to the 'phage' integrase family.</text>
</comment>
<evidence type="ECO:0000256" key="4">
    <source>
        <dbReference type="ARBA" id="ARBA00023172"/>
    </source>
</evidence>
<sequence>MVNYDRLPAASRYFDGKLYQDMNDDLQLAGMSKRTVHGYLRAVRQLADYCEKRPDRISEAELRRYFLYLKNEKQFAYGSIRVAFSGIKFFYSRTCKRNWQTLATMKLQRAKTMPQVLTIEQVHRIVNACRVERIALFFWTTYSMGLRLEEVRNLQVGDIDSQRMMVHIHRGKGAKDRYVPLPTSTLHWLRQHWVTHRHPRFLFPAEGRNHQQSSTSDTPIQTSTVQKAMSKIAVDLKFAKRVSIHTLRHSYATHLLEAGVSLKVIQQYLGHSSLQTTLIYLHLTDTAEANAREMIEQIFRRS</sequence>
<dbReference type="PANTHER" id="PTHR30349">
    <property type="entry name" value="PHAGE INTEGRASE-RELATED"/>
    <property type="match status" value="1"/>
</dbReference>
<protein>
    <submittedName>
        <fullName evidence="8">Tyrosine-type recombinase/integrase</fullName>
    </submittedName>
</protein>
<feature type="domain" description="Core-binding (CB)" evidence="7">
    <location>
        <begin position="13"/>
        <end position="95"/>
    </location>
</feature>
<dbReference type="InterPro" id="IPR011010">
    <property type="entry name" value="DNA_brk_join_enz"/>
</dbReference>
<dbReference type="InterPro" id="IPR044068">
    <property type="entry name" value="CB"/>
</dbReference>
<evidence type="ECO:0000259" key="7">
    <source>
        <dbReference type="PROSITE" id="PS51900"/>
    </source>
</evidence>
<evidence type="ECO:0000256" key="2">
    <source>
        <dbReference type="ARBA" id="ARBA00022908"/>
    </source>
</evidence>
<dbReference type="Pfam" id="PF13495">
    <property type="entry name" value="Phage_int_SAM_4"/>
    <property type="match status" value="1"/>
</dbReference>
<dbReference type="Gene3D" id="1.10.443.10">
    <property type="entry name" value="Intergrase catalytic core"/>
    <property type="match status" value="1"/>
</dbReference>
<evidence type="ECO:0000256" key="3">
    <source>
        <dbReference type="ARBA" id="ARBA00023125"/>
    </source>
</evidence>
<evidence type="ECO:0000256" key="5">
    <source>
        <dbReference type="PROSITE-ProRule" id="PRU01248"/>
    </source>
</evidence>
<dbReference type="PROSITE" id="PS51898">
    <property type="entry name" value="TYR_RECOMBINASE"/>
    <property type="match status" value="1"/>
</dbReference>
<dbReference type="InterPro" id="IPR010998">
    <property type="entry name" value="Integrase_recombinase_N"/>
</dbReference>
<evidence type="ECO:0000313" key="9">
    <source>
        <dbReference type="Proteomes" id="UP001500840"/>
    </source>
</evidence>
<dbReference type="Gene3D" id="1.10.150.130">
    <property type="match status" value="1"/>
</dbReference>